<dbReference type="InterPro" id="IPR002554">
    <property type="entry name" value="PP2A_B56"/>
</dbReference>
<dbReference type="GO" id="GO:0098813">
    <property type="term" value="P:nuclear chromosome segregation"/>
    <property type="evidence" value="ECO:0007669"/>
    <property type="project" value="UniProtKB-ARBA"/>
</dbReference>
<dbReference type="GO" id="GO:0035556">
    <property type="term" value="P:intracellular signal transduction"/>
    <property type="evidence" value="ECO:0007669"/>
    <property type="project" value="UniProtKB-ARBA"/>
</dbReference>
<evidence type="ECO:0000256" key="4">
    <source>
        <dbReference type="ARBA" id="ARBA00022490"/>
    </source>
</evidence>
<dbReference type="AlphaFoldDB" id="A0A8X7NAA2"/>
<evidence type="ECO:0000256" key="3">
    <source>
        <dbReference type="ARBA" id="ARBA00008259"/>
    </source>
</evidence>
<evidence type="ECO:0000256" key="6">
    <source>
        <dbReference type="ARBA" id="ARBA00023242"/>
    </source>
</evidence>
<dbReference type="PANTHER" id="PTHR10257">
    <property type="entry name" value="SERINE/THREONINE PROTEIN PHOSPHATASE 2A PP2A REGULATORY SUBUNIT B"/>
    <property type="match status" value="1"/>
</dbReference>
<dbReference type="GO" id="GO:0000159">
    <property type="term" value="C:protein phosphatase type 2A complex"/>
    <property type="evidence" value="ECO:0007669"/>
    <property type="project" value="InterPro"/>
</dbReference>
<dbReference type="GO" id="GO:0005634">
    <property type="term" value="C:nucleus"/>
    <property type="evidence" value="ECO:0007669"/>
    <property type="project" value="UniProtKB-SubCell"/>
</dbReference>
<feature type="region of interest" description="Disordered" evidence="8">
    <location>
        <begin position="175"/>
        <end position="207"/>
    </location>
</feature>
<dbReference type="FunFam" id="1.25.10.10:FF:000016">
    <property type="entry name" value="Serine/threonine-protein phosphatase 2A 56 kDa regulatory subunit"/>
    <property type="match status" value="1"/>
</dbReference>
<accession>A0A8X7NAA2</accession>
<feature type="region of interest" description="Disordered" evidence="8">
    <location>
        <begin position="744"/>
        <end position="800"/>
    </location>
</feature>
<protein>
    <recommendedName>
        <fullName evidence="11">Serine/threonine-protein phosphatase 2A 56 kDa regulatory subunit</fullName>
    </recommendedName>
</protein>
<evidence type="ECO:0000256" key="1">
    <source>
        <dbReference type="ARBA" id="ARBA00004123"/>
    </source>
</evidence>
<evidence type="ECO:0000313" key="10">
    <source>
        <dbReference type="Proteomes" id="UP000078113"/>
    </source>
</evidence>
<proteinExistence type="inferred from homology"/>
<reference evidence="9" key="2">
    <citation type="journal article" date="2019" name="IMA Fungus">
        <title>Genome sequencing and comparison of five Tilletia species to identify candidate genes for the detection of regulated species infecting wheat.</title>
        <authorList>
            <person name="Nguyen H.D.T."/>
            <person name="Sultana T."/>
            <person name="Kesanakurti P."/>
            <person name="Hambleton S."/>
        </authorList>
    </citation>
    <scope>NUCLEOTIDE SEQUENCE</scope>
    <source>
        <strain evidence="9">DAOMC 236422</strain>
    </source>
</reference>
<keyword evidence="5" id="KW-0597">Phosphoprotein</keyword>
<comment type="caution">
    <text evidence="9">The sequence shown here is derived from an EMBL/GenBank/DDBJ whole genome shotgun (WGS) entry which is preliminary data.</text>
</comment>
<name>A0A8X7NAA2_9BASI</name>
<evidence type="ECO:0000256" key="5">
    <source>
        <dbReference type="ARBA" id="ARBA00022553"/>
    </source>
</evidence>
<dbReference type="GO" id="GO:0051754">
    <property type="term" value="P:meiotic sister chromatid cohesion, centromeric"/>
    <property type="evidence" value="ECO:0007669"/>
    <property type="project" value="UniProtKB-ARBA"/>
</dbReference>
<gene>
    <name evidence="9" type="ORF">A4X09_0g3974</name>
</gene>
<dbReference type="GO" id="GO:1901991">
    <property type="term" value="P:negative regulation of mitotic cell cycle phase transition"/>
    <property type="evidence" value="ECO:0007669"/>
    <property type="project" value="UniProtKB-ARBA"/>
</dbReference>
<feature type="region of interest" description="Disordered" evidence="8">
    <location>
        <begin position="1"/>
        <end position="150"/>
    </location>
</feature>
<comment type="similarity">
    <text evidence="3">Belongs to the phosphatase 2A regulatory subunit B family.</text>
</comment>
<dbReference type="PANTHER" id="PTHR10257:SF3">
    <property type="entry name" value="SERINE_THREONINE-PROTEIN PHOSPHATASE 2A 56 KDA REGULATORY SUBUNIT GAMMA ISOFORM"/>
    <property type="match status" value="1"/>
</dbReference>
<evidence type="ECO:0008006" key="11">
    <source>
        <dbReference type="Google" id="ProtNLM"/>
    </source>
</evidence>
<organism evidence="9 10">
    <name type="scientific">Tilletia walkeri</name>
    <dbReference type="NCBI Taxonomy" id="117179"/>
    <lineage>
        <taxon>Eukaryota</taxon>
        <taxon>Fungi</taxon>
        <taxon>Dikarya</taxon>
        <taxon>Basidiomycota</taxon>
        <taxon>Ustilaginomycotina</taxon>
        <taxon>Exobasidiomycetes</taxon>
        <taxon>Tilletiales</taxon>
        <taxon>Tilletiaceae</taxon>
        <taxon>Tilletia</taxon>
    </lineage>
</organism>
<dbReference type="GO" id="GO:0000776">
    <property type="term" value="C:kinetochore"/>
    <property type="evidence" value="ECO:0007669"/>
    <property type="project" value="UniProtKB-ARBA"/>
</dbReference>
<keyword evidence="6" id="KW-0539">Nucleus</keyword>
<feature type="compositionally biased region" description="Polar residues" evidence="8">
    <location>
        <begin position="11"/>
        <end position="21"/>
    </location>
</feature>
<evidence type="ECO:0000256" key="2">
    <source>
        <dbReference type="ARBA" id="ARBA00004496"/>
    </source>
</evidence>
<dbReference type="GO" id="GO:0005737">
    <property type="term" value="C:cytoplasm"/>
    <property type="evidence" value="ECO:0007669"/>
    <property type="project" value="UniProtKB-SubCell"/>
</dbReference>
<sequence>MMKGLKKAMNLSRSKSTDSNGSGRGTGAGTPVPPPKGSLPPNNQNFVGSLKSGQASRDSITRSAAASVTNDGYSGTSPHRGMSSASPDRRNNSLADKTPPAPPIVVVSSEMPQDPIPHPPPHLHHSNAAGSPPPPLTSSNVPQLSSTLNPADIGVTSGGIAGGIAGGSAPGLGGAPKAGTNVNRMRQGPKDTIPISSKTPPRKQRSSRFHITEKVELEKLPNFNEVVPADRTELFVRKLRQCGVLFDFNDASAELKGKQVKAATLHEMLDYITSQRGVITEPIYPEVVAMFASNLFRSIPPQVNPTGDAFDPEEDEPVLELAWPHLQIVYEFFLRFVESPDFNTNLAKKCIDQHFVLQLLELFDSEDPRERDFLKTTLHRIYGKFLNLRAFIRRSINNVFFQFIYETERHNGIAELLEILGSIINGFALPLKEEHKTFLTRVLIPLHKVKSLALYHPQLAYCVVQFLEKDASLTEEVLLGLLRYWPKVNSPKEVMFLSEVEEILDVIEATEFVKIQVPLFQQLQRCINSQHFQVAERALYFWNNEYIVNLIGENVQVILPLVFASLYQNSKSHWNRTIHGLVFNALKLFMDINPALFDACTNEFKQQRQGERQRAIDRDDAWRRMREAAIENSKKIGAPIPKTLAEDEAAPPRSAASLLLTSSSVESSRNPIFLDDSEWNGLALGQDGLMRGMNDGSSGMLYDPNQPGGSVAGTSGVEAGVGDISMADDDIHGGASSDAGEIEFQDAAEDVQGGAAGSGALAQAGASSSAGHESMQDVVAGETEKPTTSQAAGGEGGLQS</sequence>
<comment type="subunit">
    <text evidence="7">PP2A consists of a common heterodimeric core enzyme, composed of a 36 kDa catalytic subunit (subunit C) and a 65 kDa constant regulatory subunit (PR65 or subunit A), that associates with a variety of regulatory subunits. Proteins that associate with the core dimer include three families of regulatory subunits B (the R2/B/PR55/B55, R3/B''/PR72/PR130/PR59 and R5/B'/B56 families), the 48 kDa variable regulatory subunit, viral proteins, and cell signaling molecules.</text>
</comment>
<feature type="compositionally biased region" description="Low complexity" evidence="8">
    <location>
        <begin position="758"/>
        <end position="771"/>
    </location>
</feature>
<dbReference type="InterPro" id="IPR016024">
    <property type="entry name" value="ARM-type_fold"/>
</dbReference>
<dbReference type="Proteomes" id="UP000078113">
    <property type="component" value="Unassembled WGS sequence"/>
</dbReference>
<dbReference type="GO" id="GO:0005816">
    <property type="term" value="C:spindle pole body"/>
    <property type="evidence" value="ECO:0007669"/>
    <property type="project" value="UniProtKB-ARBA"/>
</dbReference>
<evidence type="ECO:0000256" key="8">
    <source>
        <dbReference type="SAM" id="MobiDB-lite"/>
    </source>
</evidence>
<dbReference type="GO" id="GO:0019888">
    <property type="term" value="F:protein phosphatase regulator activity"/>
    <property type="evidence" value="ECO:0007669"/>
    <property type="project" value="InterPro"/>
</dbReference>
<evidence type="ECO:0000313" key="9">
    <source>
        <dbReference type="EMBL" id="KAE8268356.1"/>
    </source>
</evidence>
<keyword evidence="10" id="KW-1185">Reference proteome</keyword>
<feature type="compositionally biased region" description="Polar residues" evidence="8">
    <location>
        <begin position="137"/>
        <end position="149"/>
    </location>
</feature>
<reference evidence="9" key="1">
    <citation type="submission" date="2016-04" db="EMBL/GenBank/DDBJ databases">
        <authorList>
            <person name="Nguyen H.D."/>
            <person name="Samba Siva P."/>
            <person name="Cullis J."/>
            <person name="Levesque C.A."/>
            <person name="Hambleton S."/>
        </authorList>
    </citation>
    <scope>NUCLEOTIDE SEQUENCE</scope>
    <source>
        <strain evidence="9">DAOMC 236422</strain>
    </source>
</reference>
<dbReference type="SUPFAM" id="SSF48371">
    <property type="entry name" value="ARM repeat"/>
    <property type="match status" value="1"/>
</dbReference>
<evidence type="ECO:0000256" key="7">
    <source>
        <dbReference type="ARBA" id="ARBA00064351"/>
    </source>
</evidence>
<dbReference type="Pfam" id="PF01603">
    <property type="entry name" value="B56"/>
    <property type="match status" value="1"/>
</dbReference>
<feature type="compositionally biased region" description="Polar residues" evidence="8">
    <location>
        <begin position="40"/>
        <end position="77"/>
    </location>
</feature>
<dbReference type="Gene3D" id="1.25.10.10">
    <property type="entry name" value="Leucine-rich Repeat Variant"/>
    <property type="match status" value="1"/>
</dbReference>
<dbReference type="InterPro" id="IPR011989">
    <property type="entry name" value="ARM-like"/>
</dbReference>
<dbReference type="EMBL" id="LWDG02000156">
    <property type="protein sequence ID" value="KAE8268356.1"/>
    <property type="molecule type" value="Genomic_DNA"/>
</dbReference>
<comment type="subcellular location">
    <subcellularLocation>
        <location evidence="2">Cytoplasm</location>
    </subcellularLocation>
    <subcellularLocation>
        <location evidence="1">Nucleus</location>
    </subcellularLocation>
</comment>
<keyword evidence="4" id="KW-0963">Cytoplasm</keyword>